<dbReference type="Proteomes" id="UP000185680">
    <property type="component" value="Chromosome"/>
</dbReference>
<evidence type="ECO:0000256" key="1">
    <source>
        <dbReference type="SAM" id="Phobius"/>
    </source>
</evidence>
<evidence type="ECO:0000313" key="5">
    <source>
        <dbReference type="Proteomes" id="UP000185680"/>
    </source>
</evidence>
<accession>A0A163C7V7</accession>
<keyword evidence="1" id="KW-1133">Transmembrane helix</keyword>
<dbReference type="AlphaFoldDB" id="A0A163C7V7"/>
<keyword evidence="1" id="KW-0812">Transmembrane</keyword>
<reference evidence="3 4" key="1">
    <citation type="submission" date="2016-02" db="EMBL/GenBank/DDBJ databases">
        <title>Draft genome sequence of Hydrogenophaga sp. LPB0072.</title>
        <authorList>
            <person name="Shin S.-K."/>
            <person name="Yi H."/>
        </authorList>
    </citation>
    <scope>NUCLEOTIDE SEQUENCE [LARGE SCALE GENOMIC DNA]</scope>
    <source>
        <strain evidence="3 4">LPB0072</strain>
    </source>
</reference>
<gene>
    <name evidence="2" type="ORF">LPB072_08000</name>
    <name evidence="3" type="ORF">LPB72_17495</name>
</gene>
<feature type="transmembrane region" description="Helical" evidence="1">
    <location>
        <begin position="49"/>
        <end position="73"/>
    </location>
</feature>
<evidence type="ECO:0000313" key="3">
    <source>
        <dbReference type="EMBL" id="OAD39981.1"/>
    </source>
</evidence>
<proteinExistence type="predicted"/>
<dbReference type="EMBL" id="LVWD01000034">
    <property type="protein sequence ID" value="OAD39981.1"/>
    <property type="molecule type" value="Genomic_DNA"/>
</dbReference>
<name>A0A163C7V7_9BURK</name>
<sequence>MSNSVAWIALPVGIWFLLIALLGVVRGYLPTQASVLVRSRTVYRDDEPFVFWSNLALVAAAGAALCFIAIGFLTR</sequence>
<keyword evidence="4" id="KW-1185">Reference proteome</keyword>
<keyword evidence="1" id="KW-0472">Membrane</keyword>
<evidence type="ECO:0000313" key="4">
    <source>
        <dbReference type="Proteomes" id="UP000185657"/>
    </source>
</evidence>
<reference evidence="2 5" key="2">
    <citation type="submission" date="2016-10" db="EMBL/GenBank/DDBJ databases">
        <title>Hydorgenophaga sp. LPB0072 isolated from gastropod.</title>
        <authorList>
            <person name="Kim E."/>
            <person name="Yi H."/>
        </authorList>
    </citation>
    <scope>NUCLEOTIDE SEQUENCE [LARGE SCALE GENOMIC DNA]</scope>
    <source>
        <strain evidence="2 5">LPB0072</strain>
    </source>
</reference>
<dbReference type="KEGG" id="hyl:LPB072_08000"/>
<organism evidence="2 5">
    <name type="scientific">Hydrogenophaga crassostreae</name>
    <dbReference type="NCBI Taxonomy" id="1763535"/>
    <lineage>
        <taxon>Bacteria</taxon>
        <taxon>Pseudomonadati</taxon>
        <taxon>Pseudomonadota</taxon>
        <taxon>Betaproteobacteria</taxon>
        <taxon>Burkholderiales</taxon>
        <taxon>Comamonadaceae</taxon>
        <taxon>Hydrogenophaga</taxon>
    </lineage>
</organism>
<feature type="transmembrane region" description="Helical" evidence="1">
    <location>
        <begin position="7"/>
        <end position="29"/>
    </location>
</feature>
<dbReference type="STRING" id="1763535.LPB072_08000"/>
<dbReference type="EMBL" id="CP017476">
    <property type="protein sequence ID" value="AOW12793.1"/>
    <property type="molecule type" value="Genomic_DNA"/>
</dbReference>
<dbReference type="Proteomes" id="UP000185657">
    <property type="component" value="Unassembled WGS sequence"/>
</dbReference>
<evidence type="ECO:0000313" key="2">
    <source>
        <dbReference type="EMBL" id="AOW12793.1"/>
    </source>
</evidence>
<protein>
    <submittedName>
        <fullName evidence="2">Uncharacterized protein</fullName>
    </submittedName>
</protein>